<feature type="domain" description="TIR" evidence="6">
    <location>
        <begin position="24"/>
        <end position="149"/>
    </location>
</feature>
<dbReference type="Gene3D" id="3.40.50.10140">
    <property type="entry name" value="Toll/interleukin-1 receptor homology (TIR) domain"/>
    <property type="match status" value="1"/>
</dbReference>
<feature type="repeat" description="WD" evidence="3">
    <location>
        <begin position="677"/>
        <end position="718"/>
    </location>
</feature>
<keyword evidence="5" id="KW-1133">Transmembrane helix</keyword>
<dbReference type="InterPro" id="IPR019775">
    <property type="entry name" value="WD40_repeat_CS"/>
</dbReference>
<dbReference type="InterPro" id="IPR015943">
    <property type="entry name" value="WD40/YVTN_repeat-like_dom_sf"/>
</dbReference>
<feature type="repeat" description="WD" evidence="3">
    <location>
        <begin position="762"/>
        <end position="803"/>
    </location>
</feature>
<dbReference type="Pfam" id="PF00400">
    <property type="entry name" value="WD40"/>
    <property type="match status" value="12"/>
</dbReference>
<keyword evidence="5" id="KW-0812">Transmembrane</keyword>
<dbReference type="PROSITE" id="PS50082">
    <property type="entry name" value="WD_REPEATS_2"/>
    <property type="match status" value="12"/>
</dbReference>
<proteinExistence type="predicted"/>
<dbReference type="CDD" id="cd00200">
    <property type="entry name" value="WD40"/>
    <property type="match status" value="2"/>
</dbReference>
<feature type="region of interest" description="Disordered" evidence="4">
    <location>
        <begin position="1"/>
        <end position="20"/>
    </location>
</feature>
<dbReference type="SUPFAM" id="SSF50998">
    <property type="entry name" value="Quinoprotein alcohol dehydrogenase-like"/>
    <property type="match status" value="1"/>
</dbReference>
<name>A0A7I7YVF8_9MYCO</name>
<evidence type="ECO:0000256" key="4">
    <source>
        <dbReference type="SAM" id="MobiDB-lite"/>
    </source>
</evidence>
<dbReference type="SUPFAM" id="SSF69118">
    <property type="entry name" value="AhpD-like"/>
    <property type="match status" value="1"/>
</dbReference>
<dbReference type="SUPFAM" id="SSF52200">
    <property type="entry name" value="Toll/Interleukin receptor TIR domain"/>
    <property type="match status" value="1"/>
</dbReference>
<dbReference type="Pfam" id="PF13676">
    <property type="entry name" value="TIR_2"/>
    <property type="match status" value="1"/>
</dbReference>
<dbReference type="PRINTS" id="PR00320">
    <property type="entry name" value="GPROTEINBRPT"/>
</dbReference>
<dbReference type="GO" id="GO:0007165">
    <property type="term" value="P:signal transduction"/>
    <property type="evidence" value="ECO:0007669"/>
    <property type="project" value="InterPro"/>
</dbReference>
<dbReference type="SUPFAM" id="SSF50978">
    <property type="entry name" value="WD40 repeat-like"/>
    <property type="match status" value="1"/>
</dbReference>
<dbReference type="InterPro" id="IPR036322">
    <property type="entry name" value="WD40_repeat_dom_sf"/>
</dbReference>
<evidence type="ECO:0000256" key="1">
    <source>
        <dbReference type="ARBA" id="ARBA00022574"/>
    </source>
</evidence>
<dbReference type="InterPro" id="IPR011047">
    <property type="entry name" value="Quinoprotein_ADH-like_sf"/>
</dbReference>
<organism evidence="7 8">
    <name type="scientific">Mycobacterium parmense</name>
    <dbReference type="NCBI Taxonomy" id="185642"/>
    <lineage>
        <taxon>Bacteria</taxon>
        <taxon>Bacillati</taxon>
        <taxon>Actinomycetota</taxon>
        <taxon>Actinomycetes</taxon>
        <taxon>Mycobacteriales</taxon>
        <taxon>Mycobacteriaceae</taxon>
        <taxon>Mycobacterium</taxon>
        <taxon>Mycobacterium simiae complex</taxon>
    </lineage>
</organism>
<dbReference type="InterPro" id="IPR020472">
    <property type="entry name" value="WD40_PAC1"/>
</dbReference>
<keyword evidence="2" id="KW-0677">Repeat</keyword>
<dbReference type="PANTHER" id="PTHR22847:SF637">
    <property type="entry name" value="WD REPEAT DOMAIN 5B"/>
    <property type="match status" value="1"/>
</dbReference>
<feature type="repeat" description="WD" evidence="3">
    <location>
        <begin position="427"/>
        <end position="468"/>
    </location>
</feature>
<feature type="repeat" description="WD" evidence="3">
    <location>
        <begin position="511"/>
        <end position="545"/>
    </location>
</feature>
<feature type="repeat" description="WD" evidence="3">
    <location>
        <begin position="548"/>
        <end position="583"/>
    </location>
</feature>
<dbReference type="InterPro" id="IPR035897">
    <property type="entry name" value="Toll_tir_struct_dom_sf"/>
</dbReference>
<dbReference type="PANTHER" id="PTHR22847">
    <property type="entry name" value="WD40 REPEAT PROTEIN"/>
    <property type="match status" value="1"/>
</dbReference>
<dbReference type="PROSITE" id="PS00678">
    <property type="entry name" value="WD_REPEATS_1"/>
    <property type="match status" value="7"/>
</dbReference>
<dbReference type="Gene3D" id="1.20.1290.10">
    <property type="entry name" value="AhpD-like"/>
    <property type="match status" value="1"/>
</dbReference>
<feature type="repeat" description="WD" evidence="3">
    <location>
        <begin position="301"/>
        <end position="342"/>
    </location>
</feature>
<evidence type="ECO:0000256" key="3">
    <source>
        <dbReference type="PROSITE-ProRule" id="PRU00221"/>
    </source>
</evidence>
<dbReference type="AlphaFoldDB" id="A0A7I7YVF8"/>
<evidence type="ECO:0000256" key="5">
    <source>
        <dbReference type="SAM" id="Phobius"/>
    </source>
</evidence>
<feature type="transmembrane region" description="Helical" evidence="5">
    <location>
        <begin position="212"/>
        <end position="233"/>
    </location>
</feature>
<feature type="repeat" description="WD" evidence="3">
    <location>
        <begin position="720"/>
        <end position="761"/>
    </location>
</feature>
<evidence type="ECO:0000259" key="6">
    <source>
        <dbReference type="PROSITE" id="PS50104"/>
    </source>
</evidence>
<evidence type="ECO:0000313" key="8">
    <source>
        <dbReference type="Proteomes" id="UP000467105"/>
    </source>
</evidence>
<feature type="repeat" description="WD" evidence="3">
    <location>
        <begin position="344"/>
        <end position="385"/>
    </location>
</feature>
<keyword evidence="5" id="KW-0472">Membrane</keyword>
<dbReference type="SMART" id="SM00320">
    <property type="entry name" value="WD40"/>
    <property type="match status" value="12"/>
</dbReference>
<reference evidence="7 8" key="1">
    <citation type="journal article" date="2019" name="Emerg. Microbes Infect.">
        <title>Comprehensive subspecies identification of 175 nontuberculous mycobacteria species based on 7547 genomic profiles.</title>
        <authorList>
            <person name="Matsumoto Y."/>
            <person name="Kinjo T."/>
            <person name="Motooka D."/>
            <person name="Nabeya D."/>
            <person name="Jung N."/>
            <person name="Uechi K."/>
            <person name="Horii T."/>
            <person name="Iida T."/>
            <person name="Fujita J."/>
            <person name="Nakamura S."/>
        </authorList>
    </citation>
    <scope>NUCLEOTIDE SEQUENCE [LARGE SCALE GENOMIC DNA]</scope>
    <source>
        <strain evidence="7 8">JCM 14742</strain>
    </source>
</reference>
<keyword evidence="1 3" id="KW-0853">WD repeat</keyword>
<feature type="repeat" description="WD" evidence="3">
    <location>
        <begin position="591"/>
        <end position="632"/>
    </location>
</feature>
<dbReference type="InterPro" id="IPR001680">
    <property type="entry name" value="WD40_rpt"/>
</dbReference>
<dbReference type="Gene3D" id="2.130.10.10">
    <property type="entry name" value="YVTN repeat-like/Quinoprotein amine dehydrogenase"/>
    <property type="match status" value="5"/>
</dbReference>
<dbReference type="PROSITE" id="PS50104">
    <property type="entry name" value="TIR"/>
    <property type="match status" value="1"/>
</dbReference>
<feature type="repeat" description="WD" evidence="3">
    <location>
        <begin position="392"/>
        <end position="425"/>
    </location>
</feature>
<dbReference type="PROSITE" id="PS50294">
    <property type="entry name" value="WD_REPEATS_REGION"/>
    <property type="match status" value="10"/>
</dbReference>
<dbReference type="InterPro" id="IPR029032">
    <property type="entry name" value="AhpD-like"/>
</dbReference>
<gene>
    <name evidence="7" type="ORF">MPRM_29300</name>
</gene>
<sequence>MSDTTQAWGPPAPGWQAGGPPPTLEYDAFLSYTHRDRPVASGIQKGLHQIGRRLGQLRALRVFRDDTDLTVRPDLWGGIAGALDRSRFLVVLLSPQAAASHWVNQEVGYWLTRRGRGQLLMVLAGGQLHWDREHARFDPQTSDAALPVLTEPGVLPEEPFFIDVSPDAPWDPRALLLREKITALAAPIHGKPKDQLASDDLHEQRRFRRLRAGAIAALVTLTIAAVVAALIAIDKQHEAIQQRNQAIAQRLDAEAQSILAGARPGGDVRMFEELLAARALAAPDEPTLLHTVAQRSTTLRIIDVRSGVTGVAFSPDGDRLTGVDHDGTVLSWDAATGQPVGNPLTGHTGSVANVAFSPDRHRLAGAGQDGAVRVWDAGTGQVIGGAFGHSATSVAFNPDGRRLAVGNLDGTVQMWDAGTGQPLNAPLSGHAGAVTGVAFSPDGHRLASAGQDGAVQLRDPDTGQPVGGPIGGHSAIAVAFDPDGHRLAVGNVDGTVQIWDTATGQPLAAALTGHTDNVAALAFSPDGRRLLTGSADHTARLWDLSEPLIGQTDKLLGVAFSPDGHRLASASWDQTVRLWDADTRLPIGEPLRGHVGPVTSVAFSPDGHRLASAGADQTVRLWDADTGQPLGPPLIGHRGPVSSVAFSPDGHTLASGGADATVRLWNPDTGQPIGFPLTRGPATVLSIAFSPDGHRLVTGNQDQTIRFWNLDTRRQIGHWFKADTEQVNSVAYSPDGHRVASASADQTVKLWDAETHQLLMTLTGHTKSVWSVMFSADGHRLTSGGDDQTVRLWDADTGRPLSAPFRPRSPGTPIRCGAWCSAPTGSTSPRPAWTRQSGCGPPRPHRRCCVTSSLPTWAPNSGTTGCRRTSTIESCVPDCPSRRADSRASHFRMPSRLTGMTQTTRIEPLPPTRAGLLTRAIYRIARRRYGQVPEPFTVAAHHRRLMVAGAVHETMVERASRTLPAGVRELAVFWTARAVGCSWCVDFGSMLQRLDGLDIDRLTEIDRYATSPAFTDDERAAIAYADAVTADPHTVTDEQVADLRARFGEAGVIELTYHVGLENMRARMNTALGITEQGFSSGDACRVPWDGRITPSAAENR</sequence>
<dbReference type="EMBL" id="AP022614">
    <property type="protein sequence ID" value="BBZ45649.1"/>
    <property type="molecule type" value="Genomic_DNA"/>
</dbReference>
<dbReference type="InterPro" id="IPR000157">
    <property type="entry name" value="TIR_dom"/>
</dbReference>
<feature type="repeat" description="WD" evidence="3">
    <location>
        <begin position="634"/>
        <end position="675"/>
    </location>
</feature>
<feature type="repeat" description="WD" evidence="3">
    <location>
        <begin position="477"/>
        <end position="509"/>
    </location>
</feature>
<evidence type="ECO:0000313" key="7">
    <source>
        <dbReference type="EMBL" id="BBZ45649.1"/>
    </source>
</evidence>
<protein>
    <recommendedName>
        <fullName evidence="6">TIR domain-containing protein</fullName>
    </recommendedName>
</protein>
<dbReference type="Proteomes" id="UP000467105">
    <property type="component" value="Chromosome"/>
</dbReference>
<keyword evidence="8" id="KW-1185">Reference proteome</keyword>
<evidence type="ECO:0000256" key="2">
    <source>
        <dbReference type="ARBA" id="ARBA00022737"/>
    </source>
</evidence>
<accession>A0A7I7YVF8</accession>